<accession>A0ABW2RNT2</accession>
<evidence type="ECO:0000313" key="2">
    <source>
        <dbReference type="Proteomes" id="UP001596500"/>
    </source>
</evidence>
<reference evidence="2" key="1">
    <citation type="journal article" date="2019" name="Int. J. Syst. Evol. Microbiol.">
        <title>The Global Catalogue of Microorganisms (GCM) 10K type strain sequencing project: providing services to taxonomists for standard genome sequencing and annotation.</title>
        <authorList>
            <consortium name="The Broad Institute Genomics Platform"/>
            <consortium name="The Broad Institute Genome Sequencing Center for Infectious Disease"/>
            <person name="Wu L."/>
            <person name="Ma J."/>
        </authorList>
    </citation>
    <scope>NUCLEOTIDE SEQUENCE [LARGE SCALE GENOMIC DNA]</scope>
    <source>
        <strain evidence="2">CGMCC 1.12942</strain>
    </source>
</reference>
<organism evidence="1 2">
    <name type="scientific">Laceyella putida</name>
    <dbReference type="NCBI Taxonomy" id="110101"/>
    <lineage>
        <taxon>Bacteria</taxon>
        <taxon>Bacillati</taxon>
        <taxon>Bacillota</taxon>
        <taxon>Bacilli</taxon>
        <taxon>Bacillales</taxon>
        <taxon>Thermoactinomycetaceae</taxon>
        <taxon>Laceyella</taxon>
    </lineage>
</organism>
<sequence>MRTAETILGIIRDRGKRGLPLERVYRHLFNLDLYLTAYGRIYSNKGAMTQGSTSEIADGTINKEIRINH</sequence>
<evidence type="ECO:0000313" key="1">
    <source>
        <dbReference type="EMBL" id="MFC7442735.1"/>
    </source>
</evidence>
<dbReference type="RefSeq" id="WP_379866813.1">
    <property type="nucleotide sequence ID" value="NZ_JBHTBW010000060.1"/>
</dbReference>
<dbReference type="Proteomes" id="UP001596500">
    <property type="component" value="Unassembled WGS sequence"/>
</dbReference>
<keyword evidence="2" id="KW-1185">Reference proteome</keyword>
<evidence type="ECO:0008006" key="3">
    <source>
        <dbReference type="Google" id="ProtNLM"/>
    </source>
</evidence>
<protein>
    <recommendedName>
        <fullName evidence="3">Maturase</fullName>
    </recommendedName>
</protein>
<name>A0ABW2RNT2_9BACL</name>
<comment type="caution">
    <text evidence="1">The sequence shown here is derived from an EMBL/GenBank/DDBJ whole genome shotgun (WGS) entry which is preliminary data.</text>
</comment>
<proteinExistence type="predicted"/>
<dbReference type="EMBL" id="JBHTBW010000060">
    <property type="protein sequence ID" value="MFC7442735.1"/>
    <property type="molecule type" value="Genomic_DNA"/>
</dbReference>
<gene>
    <name evidence="1" type="ORF">ACFQNG_16810</name>
</gene>